<feature type="transmembrane region" description="Helical" evidence="1">
    <location>
        <begin position="36"/>
        <end position="56"/>
    </location>
</feature>
<gene>
    <name evidence="2" type="ordered locus">SNE_A15970</name>
</gene>
<name>F8L9E5_SIMNZ</name>
<dbReference type="EMBL" id="FR872582">
    <property type="protein sequence ID" value="CCB89474.1"/>
    <property type="molecule type" value="Genomic_DNA"/>
</dbReference>
<keyword evidence="3" id="KW-1185">Reference proteome</keyword>
<protein>
    <submittedName>
        <fullName evidence="2">Uncharacterized protein</fullName>
    </submittedName>
</protein>
<accession>F8L9E5</accession>
<keyword evidence="1" id="KW-0812">Transmembrane</keyword>
<reference key="1">
    <citation type="journal article" date="2011" name="Mol. Biol. Evol.">
        <title>Unity in variety -- the pan-genome of the Chlamydiae.</title>
        <authorList>
            <person name="Collingro A."/>
            <person name="Tischler P."/>
            <person name="Weinmaier T."/>
            <person name="Penz T."/>
            <person name="Heinz E."/>
            <person name="Brunham R.C."/>
            <person name="Read T.D."/>
            <person name="Bavoil P.M."/>
            <person name="Sachse K."/>
            <person name="Kahane S."/>
            <person name="Friedman M.G."/>
            <person name="Rattei T."/>
            <person name="Myers G.S.A."/>
            <person name="Horn M."/>
        </authorList>
    </citation>
    <scope>NUCLEOTIDE SEQUENCE</scope>
    <source>
        <strain>Z</strain>
    </source>
</reference>
<reference evidence="2 3" key="2">
    <citation type="journal article" date="2011" name="Mol. Biol. Evol.">
        <title>Unity in variety--the pan-genome of the Chlamydiae.</title>
        <authorList>
            <person name="Collingro A."/>
            <person name="Tischler P."/>
            <person name="Weinmaier T."/>
            <person name="Penz T."/>
            <person name="Heinz E."/>
            <person name="Brunham R.C."/>
            <person name="Read T.D."/>
            <person name="Bavoil P.M."/>
            <person name="Sachse K."/>
            <person name="Kahane S."/>
            <person name="Friedman M.G."/>
            <person name="Rattei T."/>
            <person name="Myers G.S."/>
            <person name="Horn M."/>
        </authorList>
    </citation>
    <scope>NUCLEOTIDE SEQUENCE [LARGE SCALE GENOMIC DNA]</scope>
    <source>
        <strain evidence="3">ATCC VR-1471 / Z</strain>
    </source>
</reference>
<evidence type="ECO:0000313" key="2">
    <source>
        <dbReference type="EMBL" id="CCB89474.1"/>
    </source>
</evidence>
<sequence length="91" mass="9824">MIVSNGLGNLVGITAGNYMIHNTEACKKFDRSTKSIIVIALSVLVSSTVFGGFALVDRTLSVSKFVQSQFGSSLLCYFFDWGVIEPKPSTI</sequence>
<organism evidence="2 3">
    <name type="scientific">Simkania negevensis (strain ATCC VR-1471 / DSM 27360 / Z)</name>
    <dbReference type="NCBI Taxonomy" id="331113"/>
    <lineage>
        <taxon>Bacteria</taxon>
        <taxon>Pseudomonadati</taxon>
        <taxon>Chlamydiota</taxon>
        <taxon>Chlamydiia</taxon>
        <taxon>Parachlamydiales</taxon>
        <taxon>Simkaniaceae</taxon>
        <taxon>Simkania</taxon>
    </lineage>
</organism>
<evidence type="ECO:0000256" key="1">
    <source>
        <dbReference type="SAM" id="Phobius"/>
    </source>
</evidence>
<dbReference type="KEGG" id="sng:SNE_A15970"/>
<dbReference type="AlphaFoldDB" id="F8L9E5"/>
<keyword evidence="1" id="KW-0472">Membrane</keyword>
<keyword evidence="1" id="KW-1133">Transmembrane helix</keyword>
<evidence type="ECO:0000313" key="3">
    <source>
        <dbReference type="Proteomes" id="UP000000496"/>
    </source>
</evidence>
<dbReference type="Proteomes" id="UP000000496">
    <property type="component" value="Chromosome gsn.131"/>
</dbReference>
<proteinExistence type="predicted"/>
<dbReference type="HOGENOM" id="CLU_2425311_0_0_0"/>